<evidence type="ECO:0000313" key="5">
    <source>
        <dbReference type="Proteomes" id="UP000199470"/>
    </source>
</evidence>
<feature type="compositionally biased region" description="Low complexity" evidence="1">
    <location>
        <begin position="62"/>
        <end position="79"/>
    </location>
</feature>
<evidence type="ECO:0000256" key="1">
    <source>
        <dbReference type="SAM" id="MobiDB-lite"/>
    </source>
</evidence>
<evidence type="ECO:0000313" key="4">
    <source>
        <dbReference type="EMBL" id="SFM85320.1"/>
    </source>
</evidence>
<evidence type="ECO:0000256" key="3">
    <source>
        <dbReference type="SAM" id="SignalP"/>
    </source>
</evidence>
<feature type="chain" id="PRO_5011722362" description="MYXO-CTERM domain-containing protein" evidence="3">
    <location>
        <begin position="25"/>
        <end position="112"/>
    </location>
</feature>
<accession>A0A1I4U927</accession>
<evidence type="ECO:0008006" key="6">
    <source>
        <dbReference type="Google" id="ProtNLM"/>
    </source>
</evidence>
<keyword evidence="2" id="KW-1133">Transmembrane helix</keyword>
<reference evidence="4 5" key="1">
    <citation type="submission" date="2016-10" db="EMBL/GenBank/DDBJ databases">
        <authorList>
            <person name="de Groot N.N."/>
        </authorList>
    </citation>
    <scope>NUCLEOTIDE SEQUENCE [LARGE SCALE GENOMIC DNA]</scope>
    <source>
        <strain evidence="4 5">ATCC 43154</strain>
    </source>
</reference>
<keyword evidence="3" id="KW-0732">Signal</keyword>
<keyword evidence="2" id="KW-0812">Transmembrane</keyword>
<feature type="region of interest" description="Disordered" evidence="1">
    <location>
        <begin position="26"/>
        <end position="79"/>
    </location>
</feature>
<dbReference type="EMBL" id="FOTW01000038">
    <property type="protein sequence ID" value="SFM85320.1"/>
    <property type="molecule type" value="Genomic_DNA"/>
</dbReference>
<organism evidence="4 5">
    <name type="scientific">Rugamonas rubra</name>
    <dbReference type="NCBI Taxonomy" id="758825"/>
    <lineage>
        <taxon>Bacteria</taxon>
        <taxon>Pseudomonadati</taxon>
        <taxon>Pseudomonadota</taxon>
        <taxon>Betaproteobacteria</taxon>
        <taxon>Burkholderiales</taxon>
        <taxon>Oxalobacteraceae</taxon>
        <taxon>Telluria group</taxon>
        <taxon>Rugamonas</taxon>
    </lineage>
</organism>
<keyword evidence="2" id="KW-0472">Membrane</keyword>
<feature type="signal peptide" evidence="3">
    <location>
        <begin position="1"/>
        <end position="24"/>
    </location>
</feature>
<dbReference type="Proteomes" id="UP000199470">
    <property type="component" value="Unassembled WGS sequence"/>
</dbReference>
<evidence type="ECO:0000256" key="2">
    <source>
        <dbReference type="SAM" id="Phobius"/>
    </source>
</evidence>
<name>A0A1I4U927_9BURK</name>
<feature type="transmembrane region" description="Helical" evidence="2">
    <location>
        <begin position="86"/>
        <end position="104"/>
    </location>
</feature>
<dbReference type="AlphaFoldDB" id="A0A1I4U927"/>
<keyword evidence="5" id="KW-1185">Reference proteome</keyword>
<sequence length="112" mass="11796">MQHSSFSQAILVLTLLTAATGTLAAPATASAPQLDSKQVDSKQPPARRPDLVLAQIDEPAARPRQPGADAPAAPQAKAPALESQPSAWLILLLGAMVIVLRWAAQVRSRPFE</sequence>
<gene>
    <name evidence="4" type="ORF">SAMN02982985_05548</name>
</gene>
<protein>
    <recommendedName>
        <fullName evidence="6">MYXO-CTERM domain-containing protein</fullName>
    </recommendedName>
</protein>
<dbReference type="RefSeq" id="WP_093390947.1">
    <property type="nucleotide sequence ID" value="NZ_FOTW01000038.1"/>
</dbReference>
<proteinExistence type="predicted"/>